<evidence type="ECO:0000259" key="1">
    <source>
        <dbReference type="Pfam" id="PF24626"/>
    </source>
</evidence>
<gene>
    <name evidence="2" type="ORF">Tci_626275</name>
</gene>
<proteinExistence type="predicted"/>
<accession>A0A699JRW8</accession>
<dbReference type="AlphaFoldDB" id="A0A699JRW8"/>
<feature type="domain" description="Tf2-1-like SH3-like" evidence="1">
    <location>
        <begin position="17"/>
        <end position="81"/>
    </location>
</feature>
<dbReference type="PANTHER" id="PTHR46148">
    <property type="entry name" value="CHROMO DOMAIN-CONTAINING PROTEIN"/>
    <property type="match status" value="1"/>
</dbReference>
<name>A0A699JRW8_TANCI</name>
<dbReference type="PANTHER" id="PTHR46148:SF52">
    <property type="entry name" value="OS04G0603800 PROTEIN"/>
    <property type="match status" value="1"/>
</dbReference>
<protein>
    <submittedName>
        <fullName evidence="2">Putative mitochondrial protein</fullName>
    </submittedName>
</protein>
<dbReference type="EMBL" id="BKCJ010442559">
    <property type="protein sequence ID" value="GFA54303.1"/>
    <property type="molecule type" value="Genomic_DNA"/>
</dbReference>
<dbReference type="InterPro" id="IPR056924">
    <property type="entry name" value="SH3_Tf2-1"/>
</dbReference>
<organism evidence="2">
    <name type="scientific">Tanacetum cinerariifolium</name>
    <name type="common">Dalmatian daisy</name>
    <name type="synonym">Chrysanthemum cinerariifolium</name>
    <dbReference type="NCBI Taxonomy" id="118510"/>
    <lineage>
        <taxon>Eukaryota</taxon>
        <taxon>Viridiplantae</taxon>
        <taxon>Streptophyta</taxon>
        <taxon>Embryophyta</taxon>
        <taxon>Tracheophyta</taxon>
        <taxon>Spermatophyta</taxon>
        <taxon>Magnoliopsida</taxon>
        <taxon>eudicotyledons</taxon>
        <taxon>Gunneridae</taxon>
        <taxon>Pentapetalae</taxon>
        <taxon>asterids</taxon>
        <taxon>campanulids</taxon>
        <taxon>Asterales</taxon>
        <taxon>Asteraceae</taxon>
        <taxon>Asteroideae</taxon>
        <taxon>Anthemideae</taxon>
        <taxon>Anthemidinae</taxon>
        <taxon>Tanacetum</taxon>
    </lineage>
</organism>
<comment type="caution">
    <text evidence="2">The sequence shown here is derived from an EMBL/GenBank/DDBJ whole genome shotgun (WGS) entry which is preliminary data.</text>
</comment>
<evidence type="ECO:0000313" key="2">
    <source>
        <dbReference type="EMBL" id="GFA54303.1"/>
    </source>
</evidence>
<dbReference type="Pfam" id="PF24626">
    <property type="entry name" value="SH3_Tf2-1"/>
    <property type="match status" value="1"/>
</dbReference>
<sequence length="156" mass="18107">MKAQSDSHRRDVKFLMGDMVFLKLRPYRQRSLSKRLNKKLAPHCFGSFEVLENIRTVAYRLKLPDTASIHPVFHVSQLKKVVGDQVAETDFPKELTKDMEMRVQPQEVLGVREGKSNSKEDREEDIGSHWTREKSASLTQEVLGHCFFAFVFAFHQ</sequence>
<reference evidence="2" key="1">
    <citation type="journal article" date="2019" name="Sci. Rep.">
        <title>Draft genome of Tanacetum cinerariifolium, the natural source of mosquito coil.</title>
        <authorList>
            <person name="Yamashiro T."/>
            <person name="Shiraishi A."/>
            <person name="Satake H."/>
            <person name="Nakayama K."/>
        </authorList>
    </citation>
    <scope>NUCLEOTIDE SEQUENCE</scope>
</reference>